<feature type="domain" description="Rad21/Rec8-like protein N-terminal" evidence="4">
    <location>
        <begin position="1"/>
        <end position="109"/>
    </location>
</feature>
<evidence type="ECO:0000256" key="3">
    <source>
        <dbReference type="SAM" id="MobiDB-lite"/>
    </source>
</evidence>
<evidence type="ECO:0000256" key="2">
    <source>
        <dbReference type="ARBA" id="ARBA00023242"/>
    </source>
</evidence>
<dbReference type="Proteomes" id="UP000696280">
    <property type="component" value="Unassembled WGS sequence"/>
</dbReference>
<protein>
    <recommendedName>
        <fullName evidence="4">Rad21/Rec8-like protein N-terminal domain-containing protein</fullName>
    </recommendedName>
</protein>
<feature type="compositionally biased region" description="Basic residues" evidence="3">
    <location>
        <begin position="354"/>
        <end position="363"/>
    </location>
</feature>
<dbReference type="InterPro" id="IPR006910">
    <property type="entry name" value="Rad21_Rec8_N"/>
</dbReference>
<feature type="region of interest" description="Disordered" evidence="3">
    <location>
        <begin position="448"/>
        <end position="485"/>
    </location>
</feature>
<evidence type="ECO:0000259" key="4">
    <source>
        <dbReference type="Pfam" id="PF04825"/>
    </source>
</evidence>
<dbReference type="CDD" id="cd21789">
    <property type="entry name" value="Rad21_Rec8_M_SpRec8p-like"/>
    <property type="match status" value="1"/>
</dbReference>
<evidence type="ECO:0000256" key="1">
    <source>
        <dbReference type="ARBA" id="ARBA00004123"/>
    </source>
</evidence>
<comment type="subcellular location">
    <subcellularLocation>
        <location evidence="1">Nucleus</location>
    </subcellularLocation>
</comment>
<dbReference type="GO" id="GO:0005634">
    <property type="term" value="C:nucleus"/>
    <property type="evidence" value="ECO:0007669"/>
    <property type="project" value="UniProtKB-SubCell"/>
</dbReference>
<dbReference type="Pfam" id="PF04825">
    <property type="entry name" value="Rad21_Rec8_N"/>
    <property type="match status" value="1"/>
</dbReference>
<dbReference type="GO" id="GO:0003682">
    <property type="term" value="F:chromatin binding"/>
    <property type="evidence" value="ECO:0007669"/>
    <property type="project" value="TreeGrafter"/>
</dbReference>
<accession>A0A9N9L4N4</accession>
<organism evidence="5 6">
    <name type="scientific">Hymenoscyphus fraxineus</name>
    <dbReference type="NCBI Taxonomy" id="746836"/>
    <lineage>
        <taxon>Eukaryota</taxon>
        <taxon>Fungi</taxon>
        <taxon>Dikarya</taxon>
        <taxon>Ascomycota</taxon>
        <taxon>Pezizomycotina</taxon>
        <taxon>Leotiomycetes</taxon>
        <taxon>Helotiales</taxon>
        <taxon>Helotiaceae</taxon>
        <taxon>Hymenoscyphus</taxon>
    </lineage>
</organism>
<dbReference type="GO" id="GO:0030892">
    <property type="term" value="C:mitotic cohesin complex"/>
    <property type="evidence" value="ECO:0007669"/>
    <property type="project" value="TreeGrafter"/>
</dbReference>
<dbReference type="PANTHER" id="PTHR12585:SF70">
    <property type="entry name" value="RAD21_REC8 N TERMINAL DOMAIN PROTEIN (AFU_ORTHOLOGUE AFUA_6G02900)"/>
    <property type="match status" value="1"/>
</dbReference>
<keyword evidence="6" id="KW-1185">Reference proteome</keyword>
<proteinExistence type="predicted"/>
<evidence type="ECO:0000313" key="6">
    <source>
        <dbReference type="Proteomes" id="UP000696280"/>
    </source>
</evidence>
<feature type="compositionally biased region" description="Basic and acidic residues" evidence="3">
    <location>
        <begin position="476"/>
        <end position="485"/>
    </location>
</feature>
<keyword evidence="2" id="KW-0539">Nucleus</keyword>
<evidence type="ECO:0000313" key="5">
    <source>
        <dbReference type="EMBL" id="CAG8958048.1"/>
    </source>
</evidence>
<dbReference type="InterPro" id="IPR039781">
    <property type="entry name" value="Rad21/Rec8-like"/>
</dbReference>
<feature type="region of interest" description="Disordered" evidence="3">
    <location>
        <begin position="330"/>
        <end position="366"/>
    </location>
</feature>
<dbReference type="PANTHER" id="PTHR12585">
    <property type="entry name" value="SCC1 / RAD21 FAMILY MEMBER"/>
    <property type="match status" value="1"/>
</dbReference>
<sequence>MFYSHEILTNRKYGVATIWLAATMGSKSGKKLNRKAICNVDLRKACGTIIEPEAPMALRLSGNLLFGAVRVYSQQCGYVLQDAQTAHTNIRALFKVSRTKDLDVEDANARPDQLVRMDDPLFQLNQALPPLDFDFMALPISNDSQRSTQSMMSIRRRSGSVDSSASSMPGLNLPSSSSNGVYQLPSGDILGVSSAQKPFFEVAGDDEPQIYQDENQMEDFGFNFGADGNLIEADDPFVDISRPINARPQVELGSDTGAVERVRQDHAGGEMDDDIFNIPDYGNDDPIAGVDDGALPENAEPFPERNNFFMSGGLQQNDQHLHGDLQDRIYSSGKHSSSITEEDASSISAQAPQKKSRKAKKQKQQAADKILVVRSKQLHVWRDGYLGMMAAGNIQKSHHRAAIQARKNAMHFVYGIGIMGVGEGIGVSKIPSPLSMFSGAALMAKITGNPLPSPAKGSKRRRDGDDEQASSPKRARHEDEVGRDYEDQVQMMIDNDMPEDYLNHSDIEIGRNASSALDNYPSSAMMPWNVSASHHSHQRALSSKGPGSVLAGSVGHRLTSASPLIGRGSAVPGDLEEFNIQHDEDQIMYGRDDDSEMTDGLRGFGGFPSSSRVGPLFEDAEFEQFGPAAEVDTQTAGQSQWVRQALDKESNNFFEYVQNTILEQQEDELSFHENQQPKKRNNSVTFQKLFEHEKTTTIVAAQAFYHILTLATRNRLAVMQHEAEFEEDLCGDIVIRVKEEVF</sequence>
<feature type="region of interest" description="Disordered" evidence="3">
    <location>
        <begin position="144"/>
        <end position="177"/>
    </location>
</feature>
<dbReference type="GO" id="GO:0007064">
    <property type="term" value="P:mitotic sister chromatid cohesion"/>
    <property type="evidence" value="ECO:0007669"/>
    <property type="project" value="TreeGrafter"/>
</dbReference>
<gene>
    <name evidence="5" type="ORF">HYFRA_00000392</name>
</gene>
<dbReference type="AlphaFoldDB" id="A0A9N9L4N4"/>
<dbReference type="OrthoDB" id="5427633at2759"/>
<reference evidence="5" key="1">
    <citation type="submission" date="2021-07" db="EMBL/GenBank/DDBJ databases">
        <authorList>
            <person name="Durling M."/>
        </authorList>
    </citation>
    <scope>NUCLEOTIDE SEQUENCE</scope>
</reference>
<name>A0A9N9L4N4_9HELO</name>
<comment type="caution">
    <text evidence="5">The sequence shown here is derived from an EMBL/GenBank/DDBJ whole genome shotgun (WGS) entry which is preliminary data.</text>
</comment>
<dbReference type="EMBL" id="CAJVRL010000081">
    <property type="protein sequence ID" value="CAG8958048.1"/>
    <property type="molecule type" value="Genomic_DNA"/>
</dbReference>